<keyword evidence="2 4" id="KW-1133">Transmembrane helix</keyword>
<feature type="transmembrane region" description="Helical" evidence="4">
    <location>
        <begin position="344"/>
        <end position="364"/>
    </location>
</feature>
<feature type="transmembrane region" description="Helical" evidence="4">
    <location>
        <begin position="144"/>
        <end position="165"/>
    </location>
</feature>
<dbReference type="InterPro" id="IPR050327">
    <property type="entry name" value="Proton-linked_MCT"/>
</dbReference>
<dbReference type="EMBL" id="JALHAT010000040">
    <property type="protein sequence ID" value="MCJ1962411.1"/>
    <property type="molecule type" value="Genomic_DNA"/>
</dbReference>
<feature type="transmembrane region" description="Helical" evidence="4">
    <location>
        <begin position="177"/>
        <end position="196"/>
    </location>
</feature>
<dbReference type="InterPro" id="IPR011701">
    <property type="entry name" value="MFS"/>
</dbReference>
<feature type="transmembrane region" description="Helical" evidence="4">
    <location>
        <begin position="226"/>
        <end position="251"/>
    </location>
</feature>
<feature type="transmembrane region" description="Helical" evidence="4">
    <location>
        <begin position="263"/>
        <end position="282"/>
    </location>
</feature>
<proteinExistence type="predicted"/>
<keyword evidence="3 4" id="KW-0472">Membrane</keyword>
<keyword evidence="7" id="KW-1185">Reference proteome</keyword>
<keyword evidence="1 4" id="KW-0812">Transmembrane</keyword>
<protein>
    <submittedName>
        <fullName evidence="6">MFS transporter</fullName>
    </submittedName>
</protein>
<evidence type="ECO:0000256" key="3">
    <source>
        <dbReference type="ARBA" id="ARBA00023136"/>
    </source>
</evidence>
<gene>
    <name evidence="6" type="ORF">MTR65_17085</name>
</gene>
<feature type="transmembrane region" description="Helical" evidence="4">
    <location>
        <begin position="313"/>
        <end position="332"/>
    </location>
</feature>
<feature type="transmembrane region" description="Helical" evidence="4">
    <location>
        <begin position="20"/>
        <end position="43"/>
    </location>
</feature>
<accession>A0ABT0AGU4</accession>
<feature type="domain" description="Major facilitator superfamily (MFS) profile" evidence="5">
    <location>
        <begin position="21"/>
        <end position="399"/>
    </location>
</feature>
<dbReference type="PANTHER" id="PTHR11360:SF290">
    <property type="entry name" value="MONOCARBOXYLATE MFS PERMEASE"/>
    <property type="match status" value="1"/>
</dbReference>
<dbReference type="InterPro" id="IPR036259">
    <property type="entry name" value="MFS_trans_sf"/>
</dbReference>
<dbReference type="PANTHER" id="PTHR11360">
    <property type="entry name" value="MONOCARBOXYLATE TRANSPORTER"/>
    <property type="match status" value="1"/>
</dbReference>
<sequence>MSGSLSGAVRREFAEGWLTVVAAGLAIGVGMMGIGFYALGLFVTPVQEEFGWSRAAASGAATFEQLGIFLSAPIVGRLADRYGVRMIAIASYIAAPIGFVLLSRAGDSVAMWWGLWLLVSLAGCGTTPAIWARAVSARFDAGRGLALGLMLMGSGLAAFLAPALLGPIFASSGWRTAALAMGATILVVGLPVSLLMPREKKALAPAPAASAEPRVRGRFEVNRQTLTIVGIAVLLGFFVAGLIVHLVPMVVDRGMPAAEAAQVAAKIGIAVIFARVIVGYLFDRFHAPFVAALFLLSPVVAALLLAFGGPVTAAALMLGLAAGAEVDMLAYFTGRYAHLRNYGATYGVVLGMFSFGAAFGPAAFGWSVDVTGSYHFALLASAIALVVVVALIATLGAYRDPVGAEVLEG</sequence>
<dbReference type="Pfam" id="PF07690">
    <property type="entry name" value="MFS_1"/>
    <property type="match status" value="1"/>
</dbReference>
<feature type="transmembrane region" description="Helical" evidence="4">
    <location>
        <begin position="111"/>
        <end position="132"/>
    </location>
</feature>
<dbReference type="Proteomes" id="UP001162802">
    <property type="component" value="Unassembled WGS sequence"/>
</dbReference>
<feature type="transmembrane region" description="Helical" evidence="4">
    <location>
        <begin position="289"/>
        <end position="307"/>
    </location>
</feature>
<dbReference type="PROSITE" id="PS50850">
    <property type="entry name" value="MFS"/>
    <property type="match status" value="1"/>
</dbReference>
<name>A0ABT0AGU4_9SPHN</name>
<dbReference type="InterPro" id="IPR020846">
    <property type="entry name" value="MFS_dom"/>
</dbReference>
<evidence type="ECO:0000256" key="2">
    <source>
        <dbReference type="ARBA" id="ARBA00022989"/>
    </source>
</evidence>
<evidence type="ECO:0000259" key="5">
    <source>
        <dbReference type="PROSITE" id="PS50850"/>
    </source>
</evidence>
<reference evidence="6" key="1">
    <citation type="submission" date="2022-03" db="EMBL/GenBank/DDBJ databases">
        <title>Identification of a novel bacterium isolated from mangrove sediments.</title>
        <authorList>
            <person name="Pan X."/>
        </authorList>
    </citation>
    <scope>NUCLEOTIDE SEQUENCE</scope>
    <source>
        <strain evidence="6">B2637</strain>
    </source>
</reference>
<feature type="transmembrane region" description="Helical" evidence="4">
    <location>
        <begin position="376"/>
        <end position="398"/>
    </location>
</feature>
<dbReference type="SUPFAM" id="SSF103473">
    <property type="entry name" value="MFS general substrate transporter"/>
    <property type="match status" value="1"/>
</dbReference>
<evidence type="ECO:0000256" key="4">
    <source>
        <dbReference type="SAM" id="Phobius"/>
    </source>
</evidence>
<evidence type="ECO:0000313" key="6">
    <source>
        <dbReference type="EMBL" id="MCJ1962411.1"/>
    </source>
</evidence>
<dbReference type="RefSeq" id="WP_243802337.1">
    <property type="nucleotide sequence ID" value="NZ_JALHAT010000040.1"/>
</dbReference>
<evidence type="ECO:0000313" key="7">
    <source>
        <dbReference type="Proteomes" id="UP001162802"/>
    </source>
</evidence>
<evidence type="ECO:0000256" key="1">
    <source>
        <dbReference type="ARBA" id="ARBA00022692"/>
    </source>
</evidence>
<feature type="transmembrane region" description="Helical" evidence="4">
    <location>
        <begin position="55"/>
        <end position="75"/>
    </location>
</feature>
<feature type="transmembrane region" description="Helical" evidence="4">
    <location>
        <begin position="87"/>
        <end position="105"/>
    </location>
</feature>
<organism evidence="6 7">
    <name type="scientific">Novosphingobium mangrovi</name>
    <name type="common">ex Hu et al. 2023</name>
    <dbReference type="NCBI Taxonomy" id="2930094"/>
    <lineage>
        <taxon>Bacteria</taxon>
        <taxon>Pseudomonadati</taxon>
        <taxon>Pseudomonadota</taxon>
        <taxon>Alphaproteobacteria</taxon>
        <taxon>Sphingomonadales</taxon>
        <taxon>Sphingomonadaceae</taxon>
        <taxon>Novosphingobium</taxon>
    </lineage>
</organism>
<dbReference type="Gene3D" id="1.20.1250.20">
    <property type="entry name" value="MFS general substrate transporter like domains"/>
    <property type="match status" value="2"/>
</dbReference>
<comment type="caution">
    <text evidence="6">The sequence shown here is derived from an EMBL/GenBank/DDBJ whole genome shotgun (WGS) entry which is preliminary data.</text>
</comment>